<proteinExistence type="predicted"/>
<dbReference type="OrthoDB" id="9815144at2"/>
<dbReference type="Pfam" id="PF02585">
    <property type="entry name" value="PIG-L"/>
    <property type="match status" value="1"/>
</dbReference>
<name>A0A4R3L4P9_9FIRM</name>
<dbReference type="PANTHER" id="PTHR12993">
    <property type="entry name" value="N-ACETYLGLUCOSAMINYL-PHOSPHATIDYLINOSITOL DE-N-ACETYLASE-RELATED"/>
    <property type="match status" value="1"/>
</dbReference>
<evidence type="ECO:0000313" key="1">
    <source>
        <dbReference type="EMBL" id="TCS91649.1"/>
    </source>
</evidence>
<dbReference type="EMBL" id="SMAE01000001">
    <property type="protein sequence ID" value="TCS91649.1"/>
    <property type="molecule type" value="Genomic_DNA"/>
</dbReference>
<reference evidence="1 2" key="1">
    <citation type="submission" date="2019-03" db="EMBL/GenBank/DDBJ databases">
        <title>Genomic Encyclopedia of Type Strains, Phase IV (KMG-IV): sequencing the most valuable type-strain genomes for metagenomic binning, comparative biology and taxonomic classification.</title>
        <authorList>
            <person name="Goeker M."/>
        </authorList>
    </citation>
    <scope>NUCLEOTIDE SEQUENCE [LARGE SCALE GENOMIC DNA]</scope>
    <source>
        <strain evidence="1 2">DSM 26752</strain>
    </source>
</reference>
<dbReference type="InterPro" id="IPR024078">
    <property type="entry name" value="LmbE-like_dom_sf"/>
</dbReference>
<dbReference type="Gene3D" id="3.40.50.10320">
    <property type="entry name" value="LmbE-like"/>
    <property type="match status" value="1"/>
</dbReference>
<dbReference type="SUPFAM" id="SSF102588">
    <property type="entry name" value="LmbE-like"/>
    <property type="match status" value="1"/>
</dbReference>
<dbReference type="PANTHER" id="PTHR12993:SF11">
    <property type="entry name" value="N-ACETYLGLUCOSAMINYL-PHOSPHATIDYLINOSITOL DE-N-ACETYLASE"/>
    <property type="match status" value="1"/>
</dbReference>
<organism evidence="1 2">
    <name type="scientific">Keratinibaculum paraultunense</name>
    <dbReference type="NCBI Taxonomy" id="1278232"/>
    <lineage>
        <taxon>Bacteria</taxon>
        <taxon>Bacillati</taxon>
        <taxon>Bacillota</taxon>
        <taxon>Tissierellia</taxon>
        <taxon>Tissierellales</taxon>
        <taxon>Tepidimicrobiaceae</taxon>
        <taxon>Keratinibaculum</taxon>
    </lineage>
</organism>
<gene>
    <name evidence="1" type="ORF">EDD65_101152</name>
</gene>
<dbReference type="Proteomes" id="UP000294567">
    <property type="component" value="Unassembled WGS sequence"/>
</dbReference>
<comment type="caution">
    <text evidence="1">The sequence shown here is derived from an EMBL/GenBank/DDBJ whole genome shotgun (WGS) entry which is preliminary data.</text>
</comment>
<dbReference type="RefSeq" id="WP_132025432.1">
    <property type="nucleotide sequence ID" value="NZ_CP068564.1"/>
</dbReference>
<dbReference type="GO" id="GO:0016811">
    <property type="term" value="F:hydrolase activity, acting on carbon-nitrogen (but not peptide) bonds, in linear amides"/>
    <property type="evidence" value="ECO:0007669"/>
    <property type="project" value="TreeGrafter"/>
</dbReference>
<keyword evidence="2" id="KW-1185">Reference proteome</keyword>
<protein>
    <submittedName>
        <fullName evidence="1">LmbE family N-acetylglucosaminyl deacetylase</fullName>
    </submittedName>
</protein>
<evidence type="ECO:0000313" key="2">
    <source>
        <dbReference type="Proteomes" id="UP000294567"/>
    </source>
</evidence>
<dbReference type="InterPro" id="IPR003737">
    <property type="entry name" value="GlcNAc_PI_deacetylase-related"/>
</dbReference>
<sequence length="314" mass="36488">MVKNLAKLILKHPIKLINNIYTYYYYKNSVANENLKIDDMIGKDEKIMVFSPHVDDETIGIGATLLKHKKESNSMALVYLTDGGGSTSDLSREELVKARRMEGEKIKEIYKFNSIYFLDEIDGKLDSSKEELIDKIINLLSKEEPTIIYTPFLLDGHTDHVETTRAVIRALEKCNNSFDRIYMYEVNCPIDPKIINSISIMDEKLYNEKGNIYNVFSSQWAMDFSVFEMLDRKKRFIVNEGYGAEVFVRANLDTIVEIEKMLYNLGFKPEQFRQLSSRYNLLPSFRTNRELKKNYVCGIKNILNGKFQQNSNLL</sequence>
<dbReference type="AlphaFoldDB" id="A0A4R3L4P9"/>
<accession>A0A4R3L4P9</accession>